<protein>
    <recommendedName>
        <fullName evidence="2">Water stress and hypersensitive response domain-containing protein</fullName>
    </recommendedName>
</protein>
<dbReference type="EMBL" id="CP007140">
    <property type="protein sequence ID" value="AJC71403.1"/>
    <property type="molecule type" value="Genomic_DNA"/>
</dbReference>
<dbReference type="PATRIC" id="fig|1432656.3.peg.755"/>
<dbReference type="SMART" id="SM00769">
    <property type="entry name" value="WHy"/>
    <property type="match status" value="1"/>
</dbReference>
<dbReference type="GO" id="GO:0009269">
    <property type="term" value="P:response to desiccation"/>
    <property type="evidence" value="ECO:0007669"/>
    <property type="project" value="InterPro"/>
</dbReference>
<accession>A0A0X1KJF8</accession>
<feature type="transmembrane region" description="Helical" evidence="1">
    <location>
        <begin position="7"/>
        <end position="24"/>
    </location>
</feature>
<dbReference type="Pfam" id="PF03168">
    <property type="entry name" value="LEA_2"/>
    <property type="match status" value="1"/>
</dbReference>
<name>A0A0X1KJF8_9EURY</name>
<dbReference type="OrthoDB" id="105458at2157"/>
<evidence type="ECO:0000259" key="2">
    <source>
        <dbReference type="SMART" id="SM00769"/>
    </source>
</evidence>
<evidence type="ECO:0000256" key="1">
    <source>
        <dbReference type="SAM" id="Phobius"/>
    </source>
</evidence>
<evidence type="ECO:0000313" key="3">
    <source>
        <dbReference type="EMBL" id="AJC71403.1"/>
    </source>
</evidence>
<feature type="domain" description="Water stress and hypersensitive response" evidence="2">
    <location>
        <begin position="166"/>
        <end position="286"/>
    </location>
</feature>
<dbReference type="RefSeq" id="WP_062371142.1">
    <property type="nucleotide sequence ID" value="NZ_CP007140.1"/>
</dbReference>
<dbReference type="AlphaFoldDB" id="A0A0X1KJF8"/>
<keyword evidence="4" id="KW-1185">Reference proteome</keyword>
<dbReference type="Gene3D" id="2.60.40.10">
    <property type="entry name" value="Immunoglobulins"/>
    <property type="match status" value="2"/>
</dbReference>
<organism evidence="3 4">
    <name type="scientific">Thermococcus guaymasensis DSM 11113</name>
    <dbReference type="NCBI Taxonomy" id="1432656"/>
    <lineage>
        <taxon>Archaea</taxon>
        <taxon>Methanobacteriati</taxon>
        <taxon>Methanobacteriota</taxon>
        <taxon>Thermococci</taxon>
        <taxon>Thermococcales</taxon>
        <taxon>Thermococcaceae</taxon>
        <taxon>Thermococcus</taxon>
    </lineage>
</organism>
<dbReference type="GeneID" id="27134795"/>
<dbReference type="SUPFAM" id="SSF117070">
    <property type="entry name" value="LEA14-like"/>
    <property type="match status" value="1"/>
</dbReference>
<keyword evidence="1" id="KW-0472">Membrane</keyword>
<dbReference type="InterPro" id="IPR013783">
    <property type="entry name" value="Ig-like_fold"/>
</dbReference>
<dbReference type="InterPro" id="IPR013990">
    <property type="entry name" value="WHy-dom"/>
</dbReference>
<proteinExistence type="predicted"/>
<dbReference type="Proteomes" id="UP000062043">
    <property type="component" value="Chromosome"/>
</dbReference>
<sequence>MGAIRKILGAVFIVLVIWGGYIAYTLSTASPKVSAEWGAVSEKTTEIKVSMDLQRPLLTPLDVEDLRFLFMDEQVGRLAELDYSPFGTEIKASLELDNEKVVDALLKYLENGERGDFTVVAKPKVLFLSGEFNVSKEIDEKVLEKIHLTAQSQEIAGLSLLKTPELKDTIVRYEGKEGDRAVFITELVLYNPNPYPIPVIKTGYKVWVNGLKLGDGESLKATVIPAGGMVRVPVKTYVLLSNIPKAWEMHVRNNETSTVRAEIFLRLQISIPGFSGTKDVTLKTINQTVKTDLIGEINRALSKA</sequence>
<keyword evidence="1" id="KW-1133">Transmembrane helix</keyword>
<dbReference type="KEGG" id="tgy:X802_03890"/>
<reference evidence="3 4" key="1">
    <citation type="submission" date="2014-01" db="EMBL/GenBank/DDBJ databases">
        <title>Genome sequencing of Thermococcus guaymasensis.</title>
        <authorList>
            <person name="Zhang X."/>
            <person name="Alvare G."/>
            <person name="Fristensky B."/>
            <person name="Chen L."/>
            <person name="Suen T."/>
            <person name="Chen Q."/>
            <person name="Ma K."/>
        </authorList>
    </citation>
    <scope>NUCLEOTIDE SEQUENCE [LARGE SCALE GENOMIC DNA]</scope>
    <source>
        <strain evidence="3 4">DSM 11113</strain>
    </source>
</reference>
<dbReference type="STRING" id="1432656.X802_03890"/>
<keyword evidence="1" id="KW-0812">Transmembrane</keyword>
<evidence type="ECO:0000313" key="4">
    <source>
        <dbReference type="Proteomes" id="UP000062043"/>
    </source>
</evidence>
<dbReference type="InterPro" id="IPR004864">
    <property type="entry name" value="LEA_2"/>
</dbReference>
<gene>
    <name evidence="3" type="ORF">X802_03890</name>
</gene>